<reference evidence="4 5" key="1">
    <citation type="submission" date="2017-04" db="EMBL/GenBank/DDBJ databases">
        <title>Genome Sequence of the Model Brown-Rot Fungus Postia placenta SB12.</title>
        <authorList>
            <consortium name="DOE Joint Genome Institute"/>
            <person name="Gaskell J."/>
            <person name="Kersten P."/>
            <person name="Larrondo L.F."/>
            <person name="Canessa P."/>
            <person name="Martinez D."/>
            <person name="Hibbett D."/>
            <person name="Schmoll M."/>
            <person name="Kubicek C.P."/>
            <person name="Martinez A.T."/>
            <person name="Yadav J."/>
            <person name="Master E."/>
            <person name="Magnuson J.K."/>
            <person name="James T."/>
            <person name="Yaver D."/>
            <person name="Berka R."/>
            <person name="Labutti K."/>
            <person name="Lipzen A."/>
            <person name="Aerts A."/>
            <person name="Barry K."/>
            <person name="Henrissat B."/>
            <person name="Blanchette R."/>
            <person name="Grigoriev I."/>
            <person name="Cullen D."/>
        </authorList>
    </citation>
    <scope>NUCLEOTIDE SEQUENCE [LARGE SCALE GENOMIC DNA]</scope>
    <source>
        <strain evidence="4 5">MAD-698-R-SB12</strain>
    </source>
</reference>
<dbReference type="InterPro" id="IPR013763">
    <property type="entry name" value="Cyclin-like_dom"/>
</dbReference>
<feature type="domain" description="Cyclin-like" evidence="3">
    <location>
        <begin position="60"/>
        <end position="167"/>
    </location>
</feature>
<dbReference type="SUPFAM" id="SSF47954">
    <property type="entry name" value="Cyclin-like"/>
    <property type="match status" value="2"/>
</dbReference>
<dbReference type="CDD" id="cd20546">
    <property type="entry name" value="CYCLIN_SpCG1C_ScCTK2-like_rpt2"/>
    <property type="match status" value="1"/>
</dbReference>
<keyword evidence="5" id="KW-1185">Reference proteome</keyword>
<dbReference type="STRING" id="670580.A0A1X6MTR5"/>
<dbReference type="OrthoDB" id="25002at2759"/>
<dbReference type="GO" id="GO:0016538">
    <property type="term" value="F:cyclin-dependent protein serine/threonine kinase regulator activity"/>
    <property type="evidence" value="ECO:0007669"/>
    <property type="project" value="InterPro"/>
</dbReference>
<feature type="region of interest" description="Disordered" evidence="2">
    <location>
        <begin position="344"/>
        <end position="368"/>
    </location>
</feature>
<proteinExistence type="inferred from homology"/>
<dbReference type="GeneID" id="36331237"/>
<dbReference type="RefSeq" id="XP_024336513.1">
    <property type="nucleotide sequence ID" value="XM_024486288.1"/>
</dbReference>
<dbReference type="AlphaFoldDB" id="A0A1X6MTR5"/>
<dbReference type="Proteomes" id="UP000194127">
    <property type="component" value="Unassembled WGS sequence"/>
</dbReference>
<feature type="domain" description="Cyclin-like" evidence="3">
    <location>
        <begin position="180"/>
        <end position="287"/>
    </location>
</feature>
<protein>
    <recommendedName>
        <fullName evidence="3">Cyclin-like domain-containing protein</fullName>
    </recommendedName>
</protein>
<feature type="region of interest" description="Disordered" evidence="2">
    <location>
        <begin position="240"/>
        <end position="262"/>
    </location>
</feature>
<evidence type="ECO:0000313" key="5">
    <source>
        <dbReference type="Proteomes" id="UP000194127"/>
    </source>
</evidence>
<dbReference type="InterPro" id="IPR043198">
    <property type="entry name" value="Cyclin/Ssn8"/>
</dbReference>
<comment type="similarity">
    <text evidence="1">Belongs to the cyclin family.</text>
</comment>
<evidence type="ECO:0000256" key="2">
    <source>
        <dbReference type="SAM" id="MobiDB-lite"/>
    </source>
</evidence>
<dbReference type="Pfam" id="PF00134">
    <property type="entry name" value="Cyclin_N"/>
    <property type="match status" value="1"/>
</dbReference>
<accession>A0A1X6MTR5</accession>
<dbReference type="GO" id="GO:0006357">
    <property type="term" value="P:regulation of transcription by RNA polymerase II"/>
    <property type="evidence" value="ECO:0007669"/>
    <property type="project" value="InterPro"/>
</dbReference>
<evidence type="ECO:0000313" key="4">
    <source>
        <dbReference type="EMBL" id="OSX59719.1"/>
    </source>
</evidence>
<keyword evidence="1" id="KW-0195">Cyclin</keyword>
<dbReference type="FunFam" id="1.10.472.10:FF:000111">
    <property type="entry name" value="Unplaced genomic scaffold supercont1.6, whole genome shotgun sequence"/>
    <property type="match status" value="1"/>
</dbReference>
<dbReference type="PANTHER" id="PTHR10026">
    <property type="entry name" value="CYCLIN"/>
    <property type="match status" value="1"/>
</dbReference>
<evidence type="ECO:0000256" key="1">
    <source>
        <dbReference type="RuleBase" id="RU000383"/>
    </source>
</evidence>
<dbReference type="Gene3D" id="1.10.472.10">
    <property type="entry name" value="Cyclin-like"/>
    <property type="match status" value="2"/>
</dbReference>
<organism evidence="4 5">
    <name type="scientific">Postia placenta MAD-698-R-SB12</name>
    <dbReference type="NCBI Taxonomy" id="670580"/>
    <lineage>
        <taxon>Eukaryota</taxon>
        <taxon>Fungi</taxon>
        <taxon>Dikarya</taxon>
        <taxon>Basidiomycota</taxon>
        <taxon>Agaricomycotina</taxon>
        <taxon>Agaricomycetes</taxon>
        <taxon>Polyporales</taxon>
        <taxon>Adustoporiaceae</taxon>
        <taxon>Rhodonia</taxon>
    </lineage>
</organism>
<dbReference type="SMART" id="SM00385">
    <property type="entry name" value="CYCLIN"/>
    <property type="match status" value="2"/>
</dbReference>
<feature type="region of interest" description="Disordered" evidence="2">
    <location>
        <begin position="293"/>
        <end position="327"/>
    </location>
</feature>
<dbReference type="InterPro" id="IPR036915">
    <property type="entry name" value="Cyclin-like_sf"/>
</dbReference>
<name>A0A1X6MTR5_9APHY</name>
<dbReference type="EMBL" id="KZ110601">
    <property type="protein sequence ID" value="OSX59719.1"/>
    <property type="molecule type" value="Genomic_DNA"/>
</dbReference>
<feature type="compositionally biased region" description="Low complexity" evidence="2">
    <location>
        <begin position="297"/>
        <end position="307"/>
    </location>
</feature>
<dbReference type="InterPro" id="IPR006671">
    <property type="entry name" value="Cyclin_N"/>
</dbReference>
<evidence type="ECO:0000259" key="3">
    <source>
        <dbReference type="SMART" id="SM00385"/>
    </source>
</evidence>
<gene>
    <name evidence="4" type="ORF">POSPLADRAFT_1149310</name>
</gene>
<sequence>MDYPVLPPQDIPSQSSQSQASHIKYHLPYFTPVEVEHLSDKQRGKLSVTQEEKIRQQACGFMEAVGAKIGFPRKTIATAQNLYHRFHLFFPRKDFNFYDVSHASLYVSSKMHDTLKKPREILMVSYAVRSPELAAKSKSIAGEIDVDPAIVEQERQRLLAVERLLLEVISFNFTSRMPFPYVIKVGRKLKGEWPQEKLTKLAWRLTIDSYRTLANLEFPPHVVALSCLYLAALLSSFEENTSPERPGSNSSQQIAETLGKPGPWERQFQTQVQDLEEIAHAVMDLLIVASQNPQANTSPTTPSSPSPHLSRSQHTHPAAHAPLPPIPYKTDQLIRLKIAMREREHPPRERESLAPGQVENEASLLGRNEGTVRFLFGPPGIADA</sequence>